<dbReference type="GO" id="GO:0016984">
    <property type="term" value="F:ribulose-bisphosphate carboxylase activity"/>
    <property type="evidence" value="ECO:0007669"/>
    <property type="project" value="InterPro"/>
</dbReference>
<evidence type="ECO:0000256" key="4">
    <source>
        <dbReference type="RuleBase" id="RU003834"/>
    </source>
</evidence>
<comment type="cofactor">
    <cofactor evidence="1">
        <name>Mg(2+)</name>
        <dbReference type="ChEBI" id="CHEBI:18420"/>
    </cofactor>
</comment>
<dbReference type="InterPro" id="IPR036376">
    <property type="entry name" value="RuBisCO_lsu_C_sf"/>
</dbReference>
<dbReference type="PANTHER" id="PTHR42704">
    <property type="entry name" value="RIBULOSE BISPHOSPHATE CARBOXYLASE"/>
    <property type="match status" value="1"/>
</dbReference>
<dbReference type="Pfam" id="PF00016">
    <property type="entry name" value="RuBisCO_large"/>
    <property type="match status" value="1"/>
</dbReference>
<dbReference type="Proteomes" id="UP000072189">
    <property type="component" value="Unassembled WGS sequence"/>
</dbReference>
<dbReference type="SFLD" id="SFLDG00301">
    <property type="entry name" value="RuBisCO-like_proteins"/>
    <property type="match status" value="1"/>
</dbReference>
<dbReference type="Gene3D" id="3.30.70.150">
    <property type="entry name" value="RuBisCO large subunit, N-terminal domain"/>
    <property type="match status" value="1"/>
</dbReference>
<name>A0A147F7S7_MICTE</name>
<dbReference type="InterPro" id="IPR020878">
    <property type="entry name" value="RuBisCo_large_chain_AS"/>
</dbReference>
<dbReference type="SFLD" id="SFLDS00014">
    <property type="entry name" value="RuBisCO"/>
    <property type="match status" value="1"/>
</dbReference>
<dbReference type="PATRIC" id="fig|2033.7.peg.2615"/>
<dbReference type="EMBL" id="LDRV01000057">
    <property type="protein sequence ID" value="KTS11927.1"/>
    <property type="molecule type" value="Genomic_DNA"/>
</dbReference>
<organism evidence="7 8">
    <name type="scientific">Microbacterium testaceum</name>
    <name type="common">Aureobacterium testaceum</name>
    <name type="synonym">Brevibacterium testaceum</name>
    <dbReference type="NCBI Taxonomy" id="2033"/>
    <lineage>
        <taxon>Bacteria</taxon>
        <taxon>Bacillati</taxon>
        <taxon>Actinomycetota</taxon>
        <taxon>Actinomycetes</taxon>
        <taxon>Micrococcales</taxon>
        <taxon>Microbacteriaceae</taxon>
        <taxon>Microbacterium</taxon>
    </lineage>
</organism>
<keyword evidence="3" id="KW-0460">Magnesium</keyword>
<dbReference type="GO" id="GO:0015977">
    <property type="term" value="P:carbon fixation"/>
    <property type="evidence" value="ECO:0007669"/>
    <property type="project" value="InterPro"/>
</dbReference>
<feature type="domain" description="Ribulose bisphosphate carboxylase large subunit ferrodoxin-like N-terminal" evidence="6">
    <location>
        <begin position="10"/>
        <end position="124"/>
    </location>
</feature>
<dbReference type="InterPro" id="IPR033966">
    <property type="entry name" value="RuBisCO"/>
</dbReference>
<dbReference type="InterPro" id="IPR017443">
    <property type="entry name" value="RuBisCO_lsu_fd_N"/>
</dbReference>
<dbReference type="GO" id="GO:0000287">
    <property type="term" value="F:magnesium ion binding"/>
    <property type="evidence" value="ECO:0007669"/>
    <property type="project" value="InterPro"/>
</dbReference>
<proteinExistence type="inferred from homology"/>
<dbReference type="RefSeq" id="WP_058614148.1">
    <property type="nucleotide sequence ID" value="NZ_LDRV01000057.1"/>
</dbReference>
<feature type="domain" description="Ribulose bisphosphate carboxylase large subunit C-terminal" evidence="5">
    <location>
        <begin position="137"/>
        <end position="412"/>
    </location>
</feature>
<dbReference type="PROSITE" id="PS00157">
    <property type="entry name" value="RUBISCO_LARGE"/>
    <property type="match status" value="1"/>
</dbReference>
<accession>A0A147F7S7</accession>
<comment type="caution">
    <text evidence="7">The sequence shown here is derived from an EMBL/GenBank/DDBJ whole genome shotgun (WGS) entry which is preliminary data.</text>
</comment>
<evidence type="ECO:0000313" key="8">
    <source>
        <dbReference type="Proteomes" id="UP000072189"/>
    </source>
</evidence>
<evidence type="ECO:0000256" key="3">
    <source>
        <dbReference type="ARBA" id="ARBA00022842"/>
    </source>
</evidence>
<dbReference type="AlphaFoldDB" id="A0A147F7S7"/>
<evidence type="ECO:0000313" key="7">
    <source>
        <dbReference type="EMBL" id="KTS11927.1"/>
    </source>
</evidence>
<dbReference type="SUPFAM" id="SSF51649">
    <property type="entry name" value="RuBisCo, C-terminal domain"/>
    <property type="match status" value="1"/>
</dbReference>
<dbReference type="InterPro" id="IPR036422">
    <property type="entry name" value="RuBisCO_lsu_N_sf"/>
</dbReference>
<evidence type="ECO:0000256" key="2">
    <source>
        <dbReference type="ARBA" id="ARBA00022723"/>
    </source>
</evidence>
<dbReference type="PANTHER" id="PTHR42704:SF17">
    <property type="entry name" value="RIBULOSE BISPHOSPHATE CARBOXYLASE LARGE CHAIN"/>
    <property type="match status" value="1"/>
</dbReference>
<gene>
    <name evidence="7" type="ORF">RSA3_09340</name>
</gene>
<evidence type="ECO:0000256" key="1">
    <source>
        <dbReference type="ARBA" id="ARBA00001946"/>
    </source>
</evidence>
<dbReference type="SUPFAM" id="SSF54966">
    <property type="entry name" value="RuBisCO, large subunit, small (N-terminal) domain"/>
    <property type="match status" value="1"/>
</dbReference>
<dbReference type="Gene3D" id="3.20.20.110">
    <property type="entry name" value="Ribulose bisphosphate carboxylase, large subunit, C-terminal domain"/>
    <property type="match status" value="1"/>
</dbReference>
<evidence type="ECO:0000259" key="6">
    <source>
        <dbReference type="Pfam" id="PF02788"/>
    </source>
</evidence>
<dbReference type="Pfam" id="PF02788">
    <property type="entry name" value="RuBisCO_large_N"/>
    <property type="match status" value="1"/>
</dbReference>
<evidence type="ECO:0000259" key="5">
    <source>
        <dbReference type="Pfam" id="PF00016"/>
    </source>
</evidence>
<keyword evidence="2" id="KW-0479">Metal-binding</keyword>
<sequence length="418" mass="44370">MSSDRIHAHYVIETSIGLERAAAAMAGEQSTGTFIALPGETPELHRRHAARVESVVLAEEGGEPSLSGSRGPGPVQRGEVELSFPLENVGTALPNLLATVAGNLFELQQLSGIRLTDLELPEAFGRAHPGPQFGAAGTREVADVRTGPIIGTIIKPSVGLTPEQTGVLAEDLARAGLDFIKDDELMADSPHSPFEERLDAVLRGLDRAAEVTGRRPLYAVNLSGDIDEMRRRADLVAERGGNCLMVSVNAVGIAGLRDLRLHSSLPIHAHRNGWGAMTRFPLLGYSYRVWQQLWRLAGADHLHVNGLRNKFWEPDDSVVASARAVLEPINGGPAAMPVFSSAQSAEQAADTYAAVGTDDLMYVCGGGIMAHPDGPAAGVRSIRQAWDAALAGIDLDTYAADHPDLEAALRTFRGATGG</sequence>
<dbReference type="InterPro" id="IPR000685">
    <property type="entry name" value="RuBisCO_lsu_C"/>
</dbReference>
<protein>
    <submittedName>
        <fullName evidence="7">Ribulose 1,5-bisphosphate carboxylase</fullName>
    </submittedName>
</protein>
<reference evidence="7 8" key="1">
    <citation type="journal article" date="2016" name="Front. Microbiol.">
        <title>Genomic Resource of Rice Seed Associated Bacteria.</title>
        <authorList>
            <person name="Midha S."/>
            <person name="Bansal K."/>
            <person name="Sharma S."/>
            <person name="Kumar N."/>
            <person name="Patil P.P."/>
            <person name="Chaudhry V."/>
            <person name="Patil P.B."/>
        </authorList>
    </citation>
    <scope>NUCLEOTIDE SEQUENCE [LARGE SCALE GENOMIC DNA]</scope>
    <source>
        <strain evidence="7 8">RSA3</strain>
    </source>
</reference>
<dbReference type="CDD" id="cd08207">
    <property type="entry name" value="RLP_NonPhot"/>
    <property type="match status" value="1"/>
</dbReference>
<comment type="similarity">
    <text evidence="4">Belongs to the RuBisCO large chain family.</text>
</comment>